<gene>
    <name evidence="1" type="ORF">CDL15_Pgr002732</name>
</gene>
<dbReference type="Proteomes" id="UP000197138">
    <property type="component" value="Unassembled WGS sequence"/>
</dbReference>
<proteinExistence type="predicted"/>
<dbReference type="EMBL" id="MTKT01002492">
    <property type="protein sequence ID" value="OWM78565.1"/>
    <property type="molecule type" value="Genomic_DNA"/>
</dbReference>
<dbReference type="AlphaFoldDB" id="A0A218X077"/>
<sequence>MAHDSHRVPLAACQVTRCTIFRVVDISPPRTGRLVYYTDNAFPTLAGGPITIAAMTQEPLWILESLTMTHRYT</sequence>
<evidence type="ECO:0000313" key="1">
    <source>
        <dbReference type="EMBL" id="OWM78565.1"/>
    </source>
</evidence>
<protein>
    <submittedName>
        <fullName evidence="1">Uncharacterized protein</fullName>
    </submittedName>
</protein>
<name>A0A218X077_PUNGR</name>
<comment type="caution">
    <text evidence="1">The sequence shown here is derived from an EMBL/GenBank/DDBJ whole genome shotgun (WGS) entry which is preliminary data.</text>
</comment>
<accession>A0A218X077</accession>
<evidence type="ECO:0000313" key="2">
    <source>
        <dbReference type="Proteomes" id="UP000197138"/>
    </source>
</evidence>
<organism evidence="1 2">
    <name type="scientific">Punica granatum</name>
    <name type="common">Pomegranate</name>
    <dbReference type="NCBI Taxonomy" id="22663"/>
    <lineage>
        <taxon>Eukaryota</taxon>
        <taxon>Viridiplantae</taxon>
        <taxon>Streptophyta</taxon>
        <taxon>Embryophyta</taxon>
        <taxon>Tracheophyta</taxon>
        <taxon>Spermatophyta</taxon>
        <taxon>Magnoliopsida</taxon>
        <taxon>eudicotyledons</taxon>
        <taxon>Gunneridae</taxon>
        <taxon>Pentapetalae</taxon>
        <taxon>rosids</taxon>
        <taxon>malvids</taxon>
        <taxon>Myrtales</taxon>
        <taxon>Lythraceae</taxon>
        <taxon>Punica</taxon>
    </lineage>
</organism>
<reference evidence="2" key="1">
    <citation type="journal article" date="2017" name="Plant J.">
        <title>The pomegranate (Punica granatum L.) genome and the genomics of punicalagin biosynthesis.</title>
        <authorList>
            <person name="Qin G."/>
            <person name="Xu C."/>
            <person name="Ming R."/>
            <person name="Tang H."/>
            <person name="Guyot R."/>
            <person name="Kramer E.M."/>
            <person name="Hu Y."/>
            <person name="Yi X."/>
            <person name="Qi Y."/>
            <person name="Xu X."/>
            <person name="Gao Z."/>
            <person name="Pan H."/>
            <person name="Jian J."/>
            <person name="Tian Y."/>
            <person name="Yue Z."/>
            <person name="Xu Y."/>
        </authorList>
    </citation>
    <scope>NUCLEOTIDE SEQUENCE [LARGE SCALE GENOMIC DNA]</scope>
    <source>
        <strain evidence="2">cv. Dabenzi</strain>
    </source>
</reference>